<comment type="caution">
    <text evidence="2">The sequence shown here is derived from an EMBL/GenBank/DDBJ whole genome shotgun (WGS) entry which is preliminary data.</text>
</comment>
<proteinExistence type="predicted"/>
<gene>
    <name evidence="2" type="ORF">BCL93_10751</name>
</gene>
<feature type="region of interest" description="Disordered" evidence="1">
    <location>
        <begin position="37"/>
        <end position="65"/>
    </location>
</feature>
<dbReference type="Proteomes" id="UP000249700">
    <property type="component" value="Unassembled WGS sequence"/>
</dbReference>
<evidence type="ECO:0000256" key="1">
    <source>
        <dbReference type="SAM" id="MobiDB-lite"/>
    </source>
</evidence>
<dbReference type="EMBL" id="QLSX01000007">
    <property type="protein sequence ID" value="RAR60247.1"/>
    <property type="molecule type" value="Genomic_DNA"/>
</dbReference>
<evidence type="ECO:0000313" key="3">
    <source>
        <dbReference type="Proteomes" id="UP000249700"/>
    </source>
</evidence>
<evidence type="ECO:0000313" key="2">
    <source>
        <dbReference type="EMBL" id="RAR60247.1"/>
    </source>
</evidence>
<accession>A0A328XT12</accession>
<dbReference type="AlphaFoldDB" id="A0A328XT12"/>
<name>A0A328XT12_9GAMM</name>
<organism evidence="2 3">
    <name type="scientific">Onishia taeanensis</name>
    <dbReference type="NCBI Taxonomy" id="284577"/>
    <lineage>
        <taxon>Bacteria</taxon>
        <taxon>Pseudomonadati</taxon>
        <taxon>Pseudomonadota</taxon>
        <taxon>Gammaproteobacteria</taxon>
        <taxon>Oceanospirillales</taxon>
        <taxon>Halomonadaceae</taxon>
        <taxon>Onishia</taxon>
    </lineage>
</organism>
<protein>
    <submittedName>
        <fullName evidence="2">Uncharacterized protein</fullName>
    </submittedName>
</protein>
<sequence>MWFTPGKLDIAPGKTVKFEIGNAEAQANHREMMLAMASGGGHNMSGQHHGGGHGDGITSVTIAPV</sequence>
<dbReference type="RefSeq" id="WP_258396356.1">
    <property type="nucleotide sequence ID" value="NZ_QLSX01000007.1"/>
</dbReference>
<reference evidence="2 3" key="1">
    <citation type="submission" date="2018-06" db="EMBL/GenBank/DDBJ databases">
        <title>Comparative analysis of microorganisms from saline springs in Andes Mountain Range, Colombia.</title>
        <authorList>
            <person name="Rubin E."/>
        </authorList>
    </citation>
    <scope>NUCLEOTIDE SEQUENCE [LARGE SCALE GENOMIC DNA]</scope>
    <source>
        <strain evidence="2 3">USBA-857</strain>
    </source>
</reference>